<feature type="domain" description="Helix-turn-helix" evidence="2">
    <location>
        <begin position="173"/>
        <end position="231"/>
    </location>
</feature>
<dbReference type="Proteomes" id="UP001235939">
    <property type="component" value="Chromosome 07"/>
</dbReference>
<gene>
    <name evidence="3" type="ORF">LAZ67_7001042</name>
</gene>
<keyword evidence="4" id="KW-1185">Reference proteome</keyword>
<dbReference type="EMBL" id="CP092869">
    <property type="protein sequence ID" value="UYV69869.1"/>
    <property type="molecule type" value="Genomic_DNA"/>
</dbReference>
<dbReference type="Gene3D" id="1.10.10.1450">
    <property type="match status" value="1"/>
</dbReference>
<evidence type="ECO:0000313" key="4">
    <source>
        <dbReference type="Proteomes" id="UP001235939"/>
    </source>
</evidence>
<evidence type="ECO:0000259" key="2">
    <source>
        <dbReference type="Pfam" id="PF26215"/>
    </source>
</evidence>
<name>A0ABY6KLX0_9ARAC</name>
<dbReference type="Pfam" id="PF26215">
    <property type="entry name" value="HTH_animal"/>
    <property type="match status" value="1"/>
</dbReference>
<accession>A0ABY6KLX0</accession>
<evidence type="ECO:0000313" key="3">
    <source>
        <dbReference type="EMBL" id="UYV69869.1"/>
    </source>
</evidence>
<evidence type="ECO:0000256" key="1">
    <source>
        <dbReference type="SAM" id="MobiDB-lite"/>
    </source>
</evidence>
<dbReference type="InterPro" id="IPR058912">
    <property type="entry name" value="HTH_animal"/>
</dbReference>
<dbReference type="PANTHER" id="PTHR21301:SF10">
    <property type="entry name" value="REVERSE TRANSCRIPTASE DOMAIN-CONTAINING PROTEIN"/>
    <property type="match status" value="1"/>
</dbReference>
<feature type="region of interest" description="Disordered" evidence="1">
    <location>
        <begin position="287"/>
        <end position="309"/>
    </location>
</feature>
<proteinExistence type="predicted"/>
<sequence>MEQRAVIKFNAKLGISASETYILMKQVYGTLCLSKSNVFIWHKRFSDGRNTLEDDKHTGRPSSSKTPENPRKNWVYYCFTHVDEEPDKEIGLYLCEQHESENNQLNQLDDIFCIITENSENHILETLNSFNSSIQFTIEKENKRSLPFLDILFTRNRTSFTTKVYRKPTSPTQYLHFASNSPISHKITVVRTLTKRAFTHCSSKIEYNKELKSIENQLLKSGYPLPFIKRNRYKPGTPRNNSNQYISTCYLPYIESTITIARKLKGFGIKTIFRGSPSMASILRNPITKSTDQKQKKRFSLPNSLPQLQ</sequence>
<reference evidence="3 4" key="1">
    <citation type="submission" date="2022-01" db="EMBL/GenBank/DDBJ databases">
        <title>A chromosomal length assembly of Cordylochernes scorpioides.</title>
        <authorList>
            <person name="Zeh D."/>
            <person name="Zeh J."/>
        </authorList>
    </citation>
    <scope>NUCLEOTIDE SEQUENCE [LARGE SCALE GENOMIC DNA]</scope>
    <source>
        <strain evidence="3">IN4F17</strain>
        <tissue evidence="3">Whole Body</tissue>
    </source>
</reference>
<dbReference type="PANTHER" id="PTHR21301">
    <property type="entry name" value="REVERSE TRANSCRIPTASE"/>
    <property type="match status" value="1"/>
</dbReference>
<organism evidence="3 4">
    <name type="scientific">Cordylochernes scorpioides</name>
    <dbReference type="NCBI Taxonomy" id="51811"/>
    <lineage>
        <taxon>Eukaryota</taxon>
        <taxon>Metazoa</taxon>
        <taxon>Ecdysozoa</taxon>
        <taxon>Arthropoda</taxon>
        <taxon>Chelicerata</taxon>
        <taxon>Arachnida</taxon>
        <taxon>Pseudoscorpiones</taxon>
        <taxon>Cheliferoidea</taxon>
        <taxon>Chernetidae</taxon>
        <taxon>Cordylochernes</taxon>
    </lineage>
</organism>
<protein>
    <recommendedName>
        <fullName evidence="2">Helix-turn-helix domain-containing protein</fullName>
    </recommendedName>
</protein>